<evidence type="ECO:0000256" key="6">
    <source>
        <dbReference type="HAMAP-Rule" id="MF_00074"/>
    </source>
</evidence>
<dbReference type="Pfam" id="PF02527">
    <property type="entry name" value="GidB"/>
    <property type="match status" value="1"/>
</dbReference>
<evidence type="ECO:0000256" key="3">
    <source>
        <dbReference type="ARBA" id="ARBA00022603"/>
    </source>
</evidence>
<dbReference type="HAMAP" id="MF_00074">
    <property type="entry name" value="16SrRNA_methyltr_G"/>
    <property type="match status" value="1"/>
</dbReference>
<dbReference type="AlphaFoldDB" id="A0A7Y6NJN8"/>
<keyword evidence="2 6" id="KW-0698">rRNA processing</keyword>
<comment type="caution">
    <text evidence="6">Lacks conserved residue(s) required for the propagation of feature annotation.</text>
</comment>
<accession>A0A7Y6NJN8</accession>
<feature type="binding site" evidence="6">
    <location>
        <position position="150"/>
    </location>
    <ligand>
        <name>S-adenosyl-L-methionine</name>
        <dbReference type="ChEBI" id="CHEBI:59789"/>
    </ligand>
</feature>
<dbReference type="Proteomes" id="UP000529637">
    <property type="component" value="Unassembled WGS sequence"/>
</dbReference>
<dbReference type="PIRSF" id="PIRSF003078">
    <property type="entry name" value="GidB"/>
    <property type="match status" value="1"/>
</dbReference>
<protein>
    <recommendedName>
        <fullName evidence="6">Ribosomal RNA small subunit methyltransferase G</fullName>
        <ecNumber evidence="6">2.1.1.170</ecNumber>
    </recommendedName>
    <alternativeName>
        <fullName evidence="6">16S rRNA 7-methylguanosine methyltransferase</fullName>
        <shortName evidence="6">16S rRNA m7G methyltransferase</shortName>
    </alternativeName>
</protein>
<keyword evidence="3 6" id="KW-0489">Methyltransferase</keyword>
<proteinExistence type="inferred from homology"/>
<reference evidence="7 8" key="1">
    <citation type="submission" date="2020-06" db="EMBL/GenBank/DDBJ databases">
        <title>Schlegella sp. ID0723 isolated from air conditioner.</title>
        <authorList>
            <person name="Kim D.Y."/>
            <person name="Kim D.-U."/>
        </authorList>
    </citation>
    <scope>NUCLEOTIDE SEQUENCE [LARGE SCALE GENOMIC DNA]</scope>
    <source>
        <strain evidence="7 8">ID0723</strain>
    </source>
</reference>
<dbReference type="NCBIfam" id="TIGR00138">
    <property type="entry name" value="rsmG_gidB"/>
    <property type="match status" value="1"/>
</dbReference>
<evidence type="ECO:0000256" key="2">
    <source>
        <dbReference type="ARBA" id="ARBA00022552"/>
    </source>
</evidence>
<dbReference type="GO" id="GO:0005829">
    <property type="term" value="C:cytosol"/>
    <property type="evidence" value="ECO:0007669"/>
    <property type="project" value="TreeGrafter"/>
</dbReference>
<dbReference type="GO" id="GO:0070043">
    <property type="term" value="F:rRNA (guanine-N7-)-methyltransferase activity"/>
    <property type="evidence" value="ECO:0007669"/>
    <property type="project" value="UniProtKB-UniRule"/>
</dbReference>
<gene>
    <name evidence="6 7" type="primary">rsmG</name>
    <name evidence="7" type="ORF">HQN59_01105</name>
</gene>
<dbReference type="RefSeq" id="WP_176065243.1">
    <property type="nucleotide sequence ID" value="NZ_JABWMJ010000001.1"/>
</dbReference>
<feature type="binding site" evidence="6">
    <location>
        <position position="86"/>
    </location>
    <ligand>
        <name>S-adenosyl-L-methionine</name>
        <dbReference type="ChEBI" id="CHEBI:59789"/>
    </ligand>
</feature>
<comment type="catalytic activity">
    <reaction evidence="6">
        <text>guanosine(527) in 16S rRNA + S-adenosyl-L-methionine = N(7)-methylguanosine(527) in 16S rRNA + S-adenosyl-L-homocysteine</text>
        <dbReference type="Rhea" id="RHEA:42732"/>
        <dbReference type="Rhea" id="RHEA-COMP:10209"/>
        <dbReference type="Rhea" id="RHEA-COMP:10210"/>
        <dbReference type="ChEBI" id="CHEBI:57856"/>
        <dbReference type="ChEBI" id="CHEBI:59789"/>
        <dbReference type="ChEBI" id="CHEBI:74269"/>
        <dbReference type="ChEBI" id="CHEBI:74480"/>
        <dbReference type="EC" id="2.1.1.170"/>
    </reaction>
</comment>
<evidence type="ECO:0000313" key="8">
    <source>
        <dbReference type="Proteomes" id="UP000529637"/>
    </source>
</evidence>
<keyword evidence="1 6" id="KW-0963">Cytoplasm</keyword>
<evidence type="ECO:0000256" key="4">
    <source>
        <dbReference type="ARBA" id="ARBA00022679"/>
    </source>
</evidence>
<evidence type="ECO:0000313" key="7">
    <source>
        <dbReference type="EMBL" id="NUZ04349.1"/>
    </source>
</evidence>
<dbReference type="EMBL" id="JABWMJ010000001">
    <property type="protein sequence ID" value="NUZ04349.1"/>
    <property type="molecule type" value="Genomic_DNA"/>
</dbReference>
<name>A0A7Y6NJN8_9BURK</name>
<comment type="function">
    <text evidence="6">Specifically methylates the N7 position of guanine in position 527 of 16S rRNA.</text>
</comment>
<sequence>MSAHAALAAQLAQGCRELELDVSAADQGRLLGYLDLLARWNATYNLTAVREPAAMLAQHLLDCLAVIAPLRRWRSEHLVTRLLDVGSGAGLPGCVIALLEPDVEVTCVDSVGKKAAFIRHAAGHLQLHNLRAEHARVETLRGGWDVIASRAFADLALSVSLTRSLLNSGGAWLAMKAKLPNDELTQLPAWADAFHVEQLRVPQLAAERCLVWLRDIERPSRG</sequence>
<dbReference type="InterPro" id="IPR029063">
    <property type="entry name" value="SAM-dependent_MTases_sf"/>
</dbReference>
<dbReference type="EC" id="2.1.1.170" evidence="6"/>
<keyword evidence="8" id="KW-1185">Reference proteome</keyword>
<keyword evidence="4 6" id="KW-0808">Transferase</keyword>
<organism evidence="7 8">
    <name type="scientific">Piscinibacter koreensis</name>
    <dbReference type="NCBI Taxonomy" id="2742824"/>
    <lineage>
        <taxon>Bacteria</taxon>
        <taxon>Pseudomonadati</taxon>
        <taxon>Pseudomonadota</taxon>
        <taxon>Betaproteobacteria</taxon>
        <taxon>Burkholderiales</taxon>
        <taxon>Sphaerotilaceae</taxon>
        <taxon>Piscinibacter</taxon>
    </lineage>
</organism>
<comment type="similarity">
    <text evidence="6">Belongs to the methyltransferase superfamily. RNA methyltransferase RsmG family.</text>
</comment>
<dbReference type="InterPro" id="IPR003682">
    <property type="entry name" value="rRNA_ssu_MeTfrase_G"/>
</dbReference>
<feature type="binding site" evidence="6">
    <location>
        <position position="91"/>
    </location>
    <ligand>
        <name>S-adenosyl-L-methionine</name>
        <dbReference type="ChEBI" id="CHEBI:59789"/>
    </ligand>
</feature>
<comment type="caution">
    <text evidence="7">The sequence shown here is derived from an EMBL/GenBank/DDBJ whole genome shotgun (WGS) entry which is preliminary data.</text>
</comment>
<evidence type="ECO:0000256" key="5">
    <source>
        <dbReference type="ARBA" id="ARBA00022691"/>
    </source>
</evidence>
<dbReference type="Gene3D" id="3.40.50.150">
    <property type="entry name" value="Vaccinia Virus protein VP39"/>
    <property type="match status" value="1"/>
</dbReference>
<dbReference type="PANTHER" id="PTHR31760:SF0">
    <property type="entry name" value="S-ADENOSYL-L-METHIONINE-DEPENDENT METHYLTRANSFERASES SUPERFAMILY PROTEIN"/>
    <property type="match status" value="1"/>
</dbReference>
<comment type="subcellular location">
    <subcellularLocation>
        <location evidence="6">Cytoplasm</location>
    </subcellularLocation>
</comment>
<feature type="binding site" evidence="6">
    <location>
        <begin position="137"/>
        <end position="138"/>
    </location>
    <ligand>
        <name>S-adenosyl-L-methionine</name>
        <dbReference type="ChEBI" id="CHEBI:59789"/>
    </ligand>
</feature>
<dbReference type="SUPFAM" id="SSF53335">
    <property type="entry name" value="S-adenosyl-L-methionine-dependent methyltransferases"/>
    <property type="match status" value="1"/>
</dbReference>
<keyword evidence="5 6" id="KW-0949">S-adenosyl-L-methionine</keyword>
<dbReference type="PANTHER" id="PTHR31760">
    <property type="entry name" value="S-ADENOSYL-L-METHIONINE-DEPENDENT METHYLTRANSFERASES SUPERFAMILY PROTEIN"/>
    <property type="match status" value="1"/>
</dbReference>
<evidence type="ECO:0000256" key="1">
    <source>
        <dbReference type="ARBA" id="ARBA00022490"/>
    </source>
</evidence>